<dbReference type="InterPro" id="IPR007545">
    <property type="entry name" value="LOR/SDH_bifunc_enz_cons_dom"/>
</dbReference>
<dbReference type="CDD" id="cd12144">
    <property type="entry name" value="SDH_N_domain"/>
    <property type="match status" value="1"/>
</dbReference>
<dbReference type="Gene3D" id="2.40.420.10">
    <property type="entry name" value="conserved putative lor/sdh protein from methanococcus maripaludis s2 domain"/>
    <property type="match status" value="1"/>
</dbReference>
<feature type="non-terminal residue" evidence="5">
    <location>
        <position position="197"/>
    </location>
</feature>
<dbReference type="AlphaFoldDB" id="A0A381X025"/>
<sequence length="197" mass="22345">MKKFSSEIELRGHLIDSLILTKVFDGIMDHDGSFEVLDIQVGKRKKDESYAKLLVTGKNAKNLDIILNYVYRQGATSRIQKNAVLKVSTKNMVMPDNFYSTTNNPTQIFLTNKWINVENMMMDKCIVVKGKKAICVPIRQVKKGDKIVIGENGVRIIPPERPREGMNVFEFMGSGSSSERPTQHIAKKVAEDIRRTK</sequence>
<feature type="domain" description="LOR/SDH bifunctional enzyme conserved" evidence="3">
    <location>
        <begin position="6"/>
        <end position="103"/>
    </location>
</feature>
<accession>A0A381X025</accession>
<dbReference type="Pfam" id="PF21571">
    <property type="entry name" value="ArgZ-like_C_1st"/>
    <property type="match status" value="1"/>
</dbReference>
<feature type="compositionally biased region" description="Basic and acidic residues" evidence="2">
    <location>
        <begin position="188"/>
        <end position="197"/>
    </location>
</feature>
<feature type="region of interest" description="Disordered" evidence="2">
    <location>
        <begin position="173"/>
        <end position="197"/>
    </location>
</feature>
<organism evidence="5">
    <name type="scientific">marine metagenome</name>
    <dbReference type="NCBI Taxonomy" id="408172"/>
    <lineage>
        <taxon>unclassified sequences</taxon>
        <taxon>metagenomes</taxon>
        <taxon>ecological metagenomes</taxon>
    </lineage>
</organism>
<evidence type="ECO:0000259" key="4">
    <source>
        <dbReference type="Pfam" id="PF21571"/>
    </source>
</evidence>
<evidence type="ECO:0000313" key="5">
    <source>
        <dbReference type="EMBL" id="SVA58139.1"/>
    </source>
</evidence>
<keyword evidence="1" id="KW-0520">NAD</keyword>
<gene>
    <name evidence="5" type="ORF">METZ01_LOCUS110993</name>
</gene>
<dbReference type="InterPro" id="IPR048964">
    <property type="entry name" value="ArgZ/ArgE-like_C_1st"/>
</dbReference>
<name>A0A381X025_9ZZZZ</name>
<dbReference type="EMBL" id="UINC01013461">
    <property type="protein sequence ID" value="SVA58139.1"/>
    <property type="molecule type" value="Genomic_DNA"/>
</dbReference>
<evidence type="ECO:0000259" key="3">
    <source>
        <dbReference type="Pfam" id="PF04455"/>
    </source>
</evidence>
<protein>
    <submittedName>
        <fullName evidence="5">Uncharacterized protein</fullName>
    </submittedName>
</protein>
<reference evidence="5" key="1">
    <citation type="submission" date="2018-05" db="EMBL/GenBank/DDBJ databases">
        <authorList>
            <person name="Lanie J.A."/>
            <person name="Ng W.-L."/>
            <person name="Kazmierczak K.M."/>
            <person name="Andrzejewski T.M."/>
            <person name="Davidsen T.M."/>
            <person name="Wayne K.J."/>
            <person name="Tettelin H."/>
            <person name="Glass J.I."/>
            <person name="Rusch D."/>
            <person name="Podicherti R."/>
            <person name="Tsui H.-C.T."/>
            <person name="Winkler M.E."/>
        </authorList>
    </citation>
    <scope>NUCLEOTIDE SEQUENCE</scope>
</reference>
<evidence type="ECO:0000256" key="2">
    <source>
        <dbReference type="SAM" id="MobiDB-lite"/>
    </source>
</evidence>
<feature type="domain" description="Arginine dihydrolase ArgZ/ArgE-like C-terminal first subdomain" evidence="4">
    <location>
        <begin position="105"/>
        <end position="185"/>
    </location>
</feature>
<evidence type="ECO:0000256" key="1">
    <source>
        <dbReference type="ARBA" id="ARBA00023027"/>
    </source>
</evidence>
<dbReference type="Pfam" id="PF04455">
    <property type="entry name" value="Saccharop_dh_N"/>
    <property type="match status" value="1"/>
</dbReference>
<proteinExistence type="predicted"/>